<evidence type="ECO:0000259" key="12">
    <source>
        <dbReference type="Pfam" id="PF23726"/>
    </source>
</evidence>
<keyword evidence="4" id="KW-0539">Nucleus</keyword>
<reference evidence="13" key="1">
    <citation type="submission" date="2022-12" db="EMBL/GenBank/DDBJ databases">
        <authorList>
            <person name="Brejova B."/>
        </authorList>
    </citation>
    <scope>NUCLEOTIDE SEQUENCE</scope>
</reference>
<dbReference type="InterPro" id="IPR015943">
    <property type="entry name" value="WD40/YVTN_repeat-like_dom_sf"/>
</dbReference>
<evidence type="ECO:0000256" key="9">
    <source>
        <dbReference type="ARBA" id="ARBA00041264"/>
    </source>
</evidence>
<keyword evidence="2" id="KW-0507">mRNA processing</keyword>
<accession>A0A9W4TYK6</accession>
<evidence type="ECO:0000256" key="2">
    <source>
        <dbReference type="ARBA" id="ARBA00022664"/>
    </source>
</evidence>
<comment type="subcellular location">
    <subcellularLocation>
        <location evidence="1">Nucleus</location>
    </subcellularLocation>
</comment>
<dbReference type="EMBL" id="CANTUO010000004">
    <property type="protein sequence ID" value="CAI5759340.1"/>
    <property type="molecule type" value="Genomic_DNA"/>
</dbReference>
<keyword evidence="3" id="KW-0694">RNA-binding</keyword>
<comment type="caution">
    <text evidence="13">The sequence shown here is derived from an EMBL/GenBank/DDBJ whole genome shotgun (WGS) entry which is preliminary data.</text>
</comment>
<evidence type="ECO:0000259" key="10">
    <source>
        <dbReference type="Pfam" id="PF03178"/>
    </source>
</evidence>
<organism evidence="13 14">
    <name type="scientific">Candida verbasci</name>
    <dbReference type="NCBI Taxonomy" id="1227364"/>
    <lineage>
        <taxon>Eukaryota</taxon>
        <taxon>Fungi</taxon>
        <taxon>Dikarya</taxon>
        <taxon>Ascomycota</taxon>
        <taxon>Saccharomycotina</taxon>
        <taxon>Pichiomycetes</taxon>
        <taxon>Debaryomycetaceae</taxon>
        <taxon>Candida/Lodderomyces clade</taxon>
        <taxon>Candida</taxon>
    </lineage>
</organism>
<dbReference type="InterPro" id="IPR004871">
    <property type="entry name" value="RSE1/DDB1/CPSF1_C"/>
</dbReference>
<dbReference type="InterPro" id="IPR050358">
    <property type="entry name" value="RSE1/DDB1/CFT1"/>
</dbReference>
<proteinExistence type="inferred from homology"/>
<evidence type="ECO:0000256" key="8">
    <source>
        <dbReference type="ARBA" id="ARBA00039443"/>
    </source>
</evidence>
<dbReference type="GO" id="GO:0005634">
    <property type="term" value="C:nucleus"/>
    <property type="evidence" value="ECO:0007669"/>
    <property type="project" value="UniProtKB-SubCell"/>
</dbReference>
<dbReference type="Pfam" id="PF03178">
    <property type="entry name" value="CPSF_A"/>
    <property type="match status" value="1"/>
</dbReference>
<dbReference type="OrthoDB" id="6109at2759"/>
<evidence type="ECO:0000256" key="4">
    <source>
        <dbReference type="ARBA" id="ARBA00023242"/>
    </source>
</evidence>
<dbReference type="Gene3D" id="2.130.10.10">
    <property type="entry name" value="YVTN repeat-like/Quinoprotein amine dehydrogenase"/>
    <property type="match status" value="3"/>
</dbReference>
<evidence type="ECO:0000256" key="1">
    <source>
        <dbReference type="ARBA" id="ARBA00004123"/>
    </source>
</evidence>
<dbReference type="Pfam" id="PF10433">
    <property type="entry name" value="Beta-prop_RSE1_1st"/>
    <property type="match status" value="1"/>
</dbReference>
<feature type="domain" description="RSE1/DDB1/CPSF1 C-terminal" evidence="10">
    <location>
        <begin position="947"/>
        <end position="1256"/>
    </location>
</feature>
<protein>
    <recommendedName>
        <fullName evidence="8">Protein CFT1</fullName>
    </recommendedName>
    <alternativeName>
        <fullName evidence="9">Cleavage factor two protein 1</fullName>
    </alternativeName>
    <alternativeName>
        <fullName evidence="7">Protein cft1</fullName>
    </alternativeName>
</protein>
<evidence type="ECO:0000256" key="6">
    <source>
        <dbReference type="ARBA" id="ARBA00038304"/>
    </source>
</evidence>
<sequence length="1286" mass="147463">MDVYNEFINPSRINNCVGCNFTTTKSKQLIVAKSSILEIFEIIQTTTKTSKLKLIDQFKLQGTITDLKAIKTIDSDLDYVIVSTKFAKFSIIKWDNFSHTIQTVSLHYFENCIQNSTYEKLGISELIVEPTYSSVACLRYKNLLCFLPFVVDIESDSDIDEDDIDDDNYEPKIKERNESFFNESFIIDATSLDSSIGNVIDMQFLHNYREPTIGILSLKNHAWAGNLIKNRDNVEYHVLTLDLQSKTTLSVYKHENLPYEVDRIIPLPKPLNGGLLIGCNEILHVDNGGIIKRIALNQFTQLTTGSFKSYQDETQLNLKLENSTVVPIPDDNRVLFILKTGEFYILNFEMDGKSIKKIFIEQVDFKMYQNIQFTYPGEYAILDKNLIFIANKNGNSPLIQIKYRDSLKIIKKEDDDEILDEEDEELYKSEEEEEQQHKILSKSHIEFIFQDSLINNSPISSFTLGFSSQTKFKSNLPNPSYKQMSIIANAGSNKQGKLNIITPTIQPIISSSLTFSQVNRMWNLNQKYLITSDDVNLKSEIFQIEKSYSRMKSKDFINNELTINMHELNNGKFILQITPKQMQLYDNKFKKRLSLTSEIKDDEILSSILKDEFLMIFLASGDVMIFAINTYNETYLKIEIPKLLDDTIITTGYITNSNLLSVVTKDVSVLMKKRKHTGNPVQQPSNVSKSKTFVLVTGDNRIVAFNRFHQEKCFQLNGIDKFMDTINLGFFDPNQGEINPLIKQVLLTEIGDKWNKDEYLTILTIGGEIFMYKLYFDNENWSFKKINDLKITGAPDNGFSHGTSIERRLVYFPNLNGYTCIFVTGVIPYLILKSLHSIPKIFQFSTIPAVSISEFSDSKSVKNGLIFLDDEQNARICELPLDYNYEFNLPIKTVEIGESIKQVVYHESSDTVIISTYTEIPYNCVDEENKPIVGTYKDKPPANSYKGSLKLISPYNWTVIDSIELKDNEVGMSLKSMILKIGAFKREYIVLGTGKYRIEDLATNGSFKIFEILDLIPEPGKPETNHKFKQTFNEDTRGAATSVCEISSRFMITQGQKIIIRELEDDGVVPVAFLDIPTFVTDSKSFGNLLLLNDSLKGPWLIGFDADPYRALKFATTGFQFNVEVGEFSNFKDELYLTVGDNNSILYTLNFVPEESRLKIRNSFRLNSQITVLEKVEFEDSFYNIGACLDGSFFKFFKIHERAYKHMYYLQQQITSKNYSYCGLNQKSYRFDNIDTKSTIENQNPILDFEIIKSFTKLNDLKKKAIAAKVGKLADLYEDILMIELI</sequence>
<evidence type="ECO:0000313" key="13">
    <source>
        <dbReference type="EMBL" id="CAI5759340.1"/>
    </source>
</evidence>
<dbReference type="Pfam" id="PF23726">
    <property type="entry name" value="Beta-prop_RSE1_2nd"/>
    <property type="match status" value="1"/>
</dbReference>
<dbReference type="GO" id="GO:0003723">
    <property type="term" value="F:RNA binding"/>
    <property type="evidence" value="ECO:0007669"/>
    <property type="project" value="UniProtKB-KW"/>
</dbReference>
<evidence type="ECO:0000256" key="5">
    <source>
        <dbReference type="ARBA" id="ARBA00037232"/>
    </source>
</evidence>
<feature type="domain" description="RSE1/DDB1/CPSF1 first beta-propeller" evidence="11">
    <location>
        <begin position="13"/>
        <end position="404"/>
    </location>
</feature>
<dbReference type="InterPro" id="IPR018846">
    <property type="entry name" value="Beta-prop_RSE1/DDB1/CPSF1_1st"/>
</dbReference>
<dbReference type="GO" id="GO:0006397">
    <property type="term" value="P:mRNA processing"/>
    <property type="evidence" value="ECO:0007669"/>
    <property type="project" value="UniProtKB-KW"/>
</dbReference>
<dbReference type="Proteomes" id="UP001152885">
    <property type="component" value="Unassembled WGS sequence"/>
</dbReference>
<dbReference type="InterPro" id="IPR058543">
    <property type="entry name" value="Beta-prop_RSE1/DDB1/CPSF1_2nd"/>
</dbReference>
<evidence type="ECO:0000313" key="14">
    <source>
        <dbReference type="Proteomes" id="UP001152885"/>
    </source>
</evidence>
<evidence type="ECO:0000256" key="7">
    <source>
        <dbReference type="ARBA" id="ARBA00039187"/>
    </source>
</evidence>
<dbReference type="FunFam" id="2.130.10.10:FF:001516">
    <property type="entry name" value="Protein CFT1"/>
    <property type="match status" value="1"/>
</dbReference>
<dbReference type="PANTHER" id="PTHR10644">
    <property type="entry name" value="DNA REPAIR/RNA PROCESSING CPSF FAMILY"/>
    <property type="match status" value="1"/>
</dbReference>
<evidence type="ECO:0000259" key="11">
    <source>
        <dbReference type="Pfam" id="PF10433"/>
    </source>
</evidence>
<name>A0A9W4TYK6_9ASCO</name>
<comment type="similarity">
    <text evidence="6">Belongs to the CFT1 family.</text>
</comment>
<comment type="function">
    <text evidence="5">RNA-binding component of the cleavage and polyadenylation factor (CPF) complex, which plays a key role in polyadenylation-dependent pre-mRNA 3'-end formation and cooperates with cleavage factors including the CFIA complex and NAB4/CFIB. Involved in poly(A) site recognition. May be involved in coupling transcription termination and mRNA 3'-end formation.</text>
</comment>
<evidence type="ECO:0000256" key="3">
    <source>
        <dbReference type="ARBA" id="ARBA00022884"/>
    </source>
</evidence>
<gene>
    <name evidence="13" type="ORF">CANVERA_P3850</name>
</gene>
<keyword evidence="14" id="KW-1185">Reference proteome</keyword>
<feature type="domain" description="RSE1/DDB1/CPSF1 second beta-propeller" evidence="12">
    <location>
        <begin position="509"/>
        <end position="879"/>
    </location>
</feature>